<organism evidence="2 3">
    <name type="scientific">Oldenlandia corymbosa var. corymbosa</name>
    <dbReference type="NCBI Taxonomy" id="529605"/>
    <lineage>
        <taxon>Eukaryota</taxon>
        <taxon>Viridiplantae</taxon>
        <taxon>Streptophyta</taxon>
        <taxon>Embryophyta</taxon>
        <taxon>Tracheophyta</taxon>
        <taxon>Spermatophyta</taxon>
        <taxon>Magnoliopsida</taxon>
        <taxon>eudicotyledons</taxon>
        <taxon>Gunneridae</taxon>
        <taxon>Pentapetalae</taxon>
        <taxon>asterids</taxon>
        <taxon>lamiids</taxon>
        <taxon>Gentianales</taxon>
        <taxon>Rubiaceae</taxon>
        <taxon>Rubioideae</taxon>
        <taxon>Spermacoceae</taxon>
        <taxon>Hedyotis-Oldenlandia complex</taxon>
        <taxon>Oldenlandia</taxon>
    </lineage>
</organism>
<proteinExistence type="predicted"/>
<dbReference type="EMBL" id="OX459119">
    <property type="protein sequence ID" value="CAI9094962.1"/>
    <property type="molecule type" value="Genomic_DNA"/>
</dbReference>
<evidence type="ECO:0000313" key="3">
    <source>
        <dbReference type="Proteomes" id="UP001161247"/>
    </source>
</evidence>
<dbReference type="AlphaFoldDB" id="A0AAV1CK77"/>
<dbReference type="Proteomes" id="UP001161247">
    <property type="component" value="Chromosome 2"/>
</dbReference>
<feature type="compositionally biased region" description="Basic and acidic residues" evidence="1">
    <location>
        <begin position="59"/>
        <end position="73"/>
    </location>
</feature>
<gene>
    <name evidence="2" type="ORF">OLC1_LOCUS6035</name>
</gene>
<name>A0AAV1CK77_OLDCO</name>
<feature type="region of interest" description="Disordered" evidence="1">
    <location>
        <begin position="1"/>
        <end position="74"/>
    </location>
</feature>
<reference evidence="2" key="1">
    <citation type="submission" date="2023-03" db="EMBL/GenBank/DDBJ databases">
        <authorList>
            <person name="Julca I."/>
        </authorList>
    </citation>
    <scope>NUCLEOTIDE SEQUENCE</scope>
</reference>
<evidence type="ECO:0000256" key="1">
    <source>
        <dbReference type="SAM" id="MobiDB-lite"/>
    </source>
</evidence>
<keyword evidence="3" id="KW-1185">Reference proteome</keyword>
<feature type="compositionally biased region" description="Basic and acidic residues" evidence="1">
    <location>
        <begin position="1"/>
        <end position="10"/>
    </location>
</feature>
<sequence length="179" mass="19273">MSAETGDKKASSSGLTTKEKESVLINVDGANSSKELPAVRIDKGTPNPNKELLIAADALTREQDEQKNEEKDQANMTQMLETLESVAQEDQLAVSSQRAVSDASANLSNDGTTIILQESSYGNHVTCAKADDKEDEAEEIFSDFAPASVMNTSQGREKLFLTEEGIIDLNSSELEASTK</sequence>
<protein>
    <submittedName>
        <fullName evidence="2">OLC1v1030805C1</fullName>
    </submittedName>
</protein>
<evidence type="ECO:0000313" key="2">
    <source>
        <dbReference type="EMBL" id="CAI9094962.1"/>
    </source>
</evidence>
<accession>A0AAV1CK77</accession>